<keyword evidence="2" id="KW-1185">Reference proteome</keyword>
<proteinExistence type="predicted"/>
<name>A0ACC2N8X1_9HYME</name>
<organism evidence="1 2">
    <name type="scientific">Eretmocerus hayati</name>
    <dbReference type="NCBI Taxonomy" id="131215"/>
    <lineage>
        <taxon>Eukaryota</taxon>
        <taxon>Metazoa</taxon>
        <taxon>Ecdysozoa</taxon>
        <taxon>Arthropoda</taxon>
        <taxon>Hexapoda</taxon>
        <taxon>Insecta</taxon>
        <taxon>Pterygota</taxon>
        <taxon>Neoptera</taxon>
        <taxon>Endopterygota</taxon>
        <taxon>Hymenoptera</taxon>
        <taxon>Apocrita</taxon>
        <taxon>Proctotrupomorpha</taxon>
        <taxon>Chalcidoidea</taxon>
        <taxon>Aphelinidae</taxon>
        <taxon>Aphelininae</taxon>
        <taxon>Eretmocerus</taxon>
    </lineage>
</organism>
<sequence length="209" mass="21423">MTDTAAAPAPAAAPAAASPKKAAKKAAGAKKPAKPRAHPPAGDMVLAAIKGLADKKGSSLQAIKKYIAAHYKCDVEKQSIFIRKFLKSAVAKKTITQTKGSGAAGSFKLAPKAEGVKKVAKKPAAKKAAGAKKPAAAKKPKAAKKPSAAKKAASPKKPKAIARQSVDLQLVHDEDMGKSRPALDSDEFGLVPEALVEGSPQLVDLKLSI</sequence>
<gene>
    <name evidence="1" type="ORF">QAD02_009169</name>
</gene>
<evidence type="ECO:0000313" key="2">
    <source>
        <dbReference type="Proteomes" id="UP001239111"/>
    </source>
</evidence>
<reference evidence="1" key="1">
    <citation type="submission" date="2023-04" db="EMBL/GenBank/DDBJ databases">
        <title>A chromosome-level genome assembly of the parasitoid wasp Eretmocerus hayati.</title>
        <authorList>
            <person name="Zhong Y."/>
            <person name="Liu S."/>
            <person name="Liu Y."/>
        </authorList>
    </citation>
    <scope>NUCLEOTIDE SEQUENCE</scope>
    <source>
        <strain evidence="1">ZJU_SS_LIU_2023</strain>
    </source>
</reference>
<accession>A0ACC2N8X1</accession>
<protein>
    <submittedName>
        <fullName evidence="1">Uncharacterized protein</fullName>
    </submittedName>
</protein>
<dbReference type="Proteomes" id="UP001239111">
    <property type="component" value="Chromosome 4"/>
</dbReference>
<dbReference type="EMBL" id="CM056744">
    <property type="protein sequence ID" value="KAJ8667506.1"/>
    <property type="molecule type" value="Genomic_DNA"/>
</dbReference>
<evidence type="ECO:0000313" key="1">
    <source>
        <dbReference type="EMBL" id="KAJ8667506.1"/>
    </source>
</evidence>
<comment type="caution">
    <text evidence="1">The sequence shown here is derived from an EMBL/GenBank/DDBJ whole genome shotgun (WGS) entry which is preliminary data.</text>
</comment>